<name>A0ACB7XHE3_9ERIC</name>
<reference evidence="1 2" key="1">
    <citation type="journal article" date="2021" name="Hortic Res">
        <title>High-quality reference genome and annotation aids understanding of berry development for evergreen blueberry (Vaccinium darrowii).</title>
        <authorList>
            <person name="Yu J."/>
            <person name="Hulse-Kemp A.M."/>
            <person name="Babiker E."/>
            <person name="Staton M."/>
        </authorList>
    </citation>
    <scope>NUCLEOTIDE SEQUENCE [LARGE SCALE GENOMIC DNA]</scope>
    <source>
        <strain evidence="2">cv. NJ 8807/NJ 8810</strain>
        <tissue evidence="1">Young leaf</tissue>
    </source>
</reference>
<evidence type="ECO:0000313" key="2">
    <source>
        <dbReference type="Proteomes" id="UP000828048"/>
    </source>
</evidence>
<dbReference type="Proteomes" id="UP000828048">
    <property type="component" value="Chromosome 10"/>
</dbReference>
<organism evidence="1 2">
    <name type="scientific">Vaccinium darrowii</name>
    <dbReference type="NCBI Taxonomy" id="229202"/>
    <lineage>
        <taxon>Eukaryota</taxon>
        <taxon>Viridiplantae</taxon>
        <taxon>Streptophyta</taxon>
        <taxon>Embryophyta</taxon>
        <taxon>Tracheophyta</taxon>
        <taxon>Spermatophyta</taxon>
        <taxon>Magnoliopsida</taxon>
        <taxon>eudicotyledons</taxon>
        <taxon>Gunneridae</taxon>
        <taxon>Pentapetalae</taxon>
        <taxon>asterids</taxon>
        <taxon>Ericales</taxon>
        <taxon>Ericaceae</taxon>
        <taxon>Vaccinioideae</taxon>
        <taxon>Vaccinieae</taxon>
        <taxon>Vaccinium</taxon>
    </lineage>
</organism>
<evidence type="ECO:0000313" key="1">
    <source>
        <dbReference type="EMBL" id="KAH7839791.1"/>
    </source>
</evidence>
<protein>
    <submittedName>
        <fullName evidence="1">Uncharacterized protein</fullName>
    </submittedName>
</protein>
<keyword evidence="2" id="KW-1185">Reference proteome</keyword>
<proteinExistence type="predicted"/>
<accession>A0ACB7XHE3</accession>
<sequence>MMKKFKEFVHPDCSSLVEPQHKARGRRRHKMDQSSNSTCRLPSEFEHVETSVSTPKSVKEIPHCKPKKFGGKSVHQLSLQSLNPVKEKLHAIPKVCAVESFKPKVAANLIRNMHLSEFPEAIRQYIHIIKDVKSDGNCGYRAIAALMSGMKEEWMDVRNKLIQELNSNWALYDRVLVRTGGRKKYTSNCHTSITKFPREGIGG</sequence>
<comment type="caution">
    <text evidence="1">The sequence shown here is derived from an EMBL/GenBank/DDBJ whole genome shotgun (WGS) entry which is preliminary data.</text>
</comment>
<dbReference type="EMBL" id="CM037160">
    <property type="protein sequence ID" value="KAH7839791.1"/>
    <property type="molecule type" value="Genomic_DNA"/>
</dbReference>
<gene>
    <name evidence="1" type="ORF">Vadar_008935</name>
</gene>